<accession>A0A2H0V4P2</accession>
<sequence length="129" mass="14782">MLRKMVDFVSAATEMISFRDVLVLRITKLKTQLGSAFDVYRRIDNIATLNLMSGMIASILEECDFWLYMLPPVTPLRTLIVRFQLALAEWNTDIKQSLQDALTDKKADPTYALPNLIQELLEQGILVYN</sequence>
<gene>
    <name evidence="1" type="ORF">COT97_03345</name>
</gene>
<organism evidence="1 2">
    <name type="scientific">Candidatus Falkowbacteria bacterium CG10_big_fil_rev_8_21_14_0_10_39_11</name>
    <dbReference type="NCBI Taxonomy" id="1974565"/>
    <lineage>
        <taxon>Bacteria</taxon>
        <taxon>Candidatus Falkowiibacteriota</taxon>
    </lineage>
</organism>
<dbReference type="Proteomes" id="UP000229901">
    <property type="component" value="Unassembled WGS sequence"/>
</dbReference>
<evidence type="ECO:0000313" key="1">
    <source>
        <dbReference type="EMBL" id="PIR94053.1"/>
    </source>
</evidence>
<name>A0A2H0V4P2_9BACT</name>
<proteinExistence type="predicted"/>
<dbReference type="AlphaFoldDB" id="A0A2H0V4P2"/>
<comment type="caution">
    <text evidence="1">The sequence shown here is derived from an EMBL/GenBank/DDBJ whole genome shotgun (WGS) entry which is preliminary data.</text>
</comment>
<reference evidence="2" key="1">
    <citation type="submission" date="2017-09" db="EMBL/GenBank/DDBJ databases">
        <title>Depth-based differentiation of microbial function through sediment-hosted aquifers and enrichment of novel symbionts in the deep terrestrial subsurface.</title>
        <authorList>
            <person name="Probst A.J."/>
            <person name="Ladd B."/>
            <person name="Jarett J.K."/>
            <person name="Geller-Mcgrath D.E."/>
            <person name="Sieber C.M.K."/>
            <person name="Emerson J.B."/>
            <person name="Anantharaman K."/>
            <person name="Thomas B.C."/>
            <person name="Malmstrom R."/>
            <person name="Stieglmeier M."/>
            <person name="Klingl A."/>
            <person name="Woyke T."/>
            <person name="Ryan C.M."/>
            <person name="Banfield J.F."/>
        </authorList>
    </citation>
    <scope>NUCLEOTIDE SEQUENCE [LARGE SCALE GENOMIC DNA]</scope>
</reference>
<dbReference type="EMBL" id="PFAP01000021">
    <property type="protein sequence ID" value="PIR94053.1"/>
    <property type="molecule type" value="Genomic_DNA"/>
</dbReference>
<protein>
    <submittedName>
        <fullName evidence="1">Uncharacterized protein</fullName>
    </submittedName>
</protein>
<evidence type="ECO:0000313" key="2">
    <source>
        <dbReference type="Proteomes" id="UP000229901"/>
    </source>
</evidence>